<evidence type="ECO:0000313" key="1">
    <source>
        <dbReference type="EMBL" id="MBB4044905.1"/>
    </source>
</evidence>
<protein>
    <submittedName>
        <fullName evidence="1">Transposase</fullName>
    </submittedName>
</protein>
<sequence>MSNKTIEMSKIRQVLRCYASGYGTKSLSDMLGLYRNTIEKYLHLYQKSGLSMEEILRMDDSCLHSFFQEKTKPKEVVSARCKTLQTLLPEYAKRLKKKGVSRQMLHAEYLADYPDGYRRSRFCACLQEYMSTSRPAAHLEHKVGDKMFIDYAGDKQGSLVKVCKYT</sequence>
<reference evidence="1" key="1">
    <citation type="submission" date="2020-08" db="EMBL/GenBank/DDBJ databases">
        <title>Genomic Encyclopedia of Type Strains, Phase IV (KMG-IV): sequencing the most valuable type-strain genomes for metagenomic binning, comparative biology and taxonomic classification.</title>
        <authorList>
            <person name="Goeker M."/>
        </authorList>
    </citation>
    <scope>NUCLEOTIDE SEQUENCE [LARGE SCALE GENOMIC DNA]</scope>
    <source>
        <strain evidence="1">DSM 105720</strain>
    </source>
</reference>
<accession>A0A840D8G3</accession>
<organism evidence="1 2">
    <name type="scientific">Bacteroides reticulotermitis</name>
    <dbReference type="NCBI Taxonomy" id="1133319"/>
    <lineage>
        <taxon>Bacteria</taxon>
        <taxon>Pseudomonadati</taxon>
        <taxon>Bacteroidota</taxon>
        <taxon>Bacteroidia</taxon>
        <taxon>Bacteroidales</taxon>
        <taxon>Bacteroidaceae</taxon>
        <taxon>Bacteroides</taxon>
    </lineage>
</organism>
<keyword evidence="2" id="KW-1185">Reference proteome</keyword>
<dbReference type="AlphaFoldDB" id="A0A840D8G3"/>
<name>A0A840D8G3_9BACE</name>
<proteinExistence type="predicted"/>
<dbReference type="Proteomes" id="UP000560658">
    <property type="component" value="Unassembled WGS sequence"/>
</dbReference>
<gene>
    <name evidence="1" type="ORF">GGR06_002707</name>
</gene>
<comment type="caution">
    <text evidence="1">The sequence shown here is derived from an EMBL/GenBank/DDBJ whole genome shotgun (WGS) entry which is preliminary data.</text>
</comment>
<evidence type="ECO:0000313" key="2">
    <source>
        <dbReference type="Proteomes" id="UP000560658"/>
    </source>
</evidence>
<dbReference type="EMBL" id="JACIER010000011">
    <property type="protein sequence ID" value="MBB4044905.1"/>
    <property type="molecule type" value="Genomic_DNA"/>
</dbReference>
<dbReference type="RefSeq" id="WP_183208937.1">
    <property type="nucleotide sequence ID" value="NZ_JACIER010000011.1"/>
</dbReference>